<keyword evidence="2" id="KW-1185">Reference proteome</keyword>
<evidence type="ECO:0000313" key="2">
    <source>
        <dbReference type="Proteomes" id="UP001442841"/>
    </source>
</evidence>
<dbReference type="Gene3D" id="3.40.50.1820">
    <property type="entry name" value="alpha/beta hydrolase"/>
    <property type="match status" value="1"/>
</dbReference>
<accession>A0ABZ3FSI9</accession>
<evidence type="ECO:0000313" key="1">
    <source>
        <dbReference type="EMBL" id="XAN09059.1"/>
    </source>
</evidence>
<proteinExistence type="predicted"/>
<gene>
    <name evidence="1" type="ORF">AADG42_17645</name>
</gene>
<dbReference type="Proteomes" id="UP001442841">
    <property type="component" value="Chromosome"/>
</dbReference>
<dbReference type="SUPFAM" id="SSF53474">
    <property type="entry name" value="alpha/beta-Hydrolases"/>
    <property type="match status" value="1"/>
</dbReference>
<evidence type="ECO:0008006" key="3">
    <source>
        <dbReference type="Google" id="ProtNLM"/>
    </source>
</evidence>
<protein>
    <recommendedName>
        <fullName evidence="3">Alpha/beta hydrolase</fullName>
    </recommendedName>
</protein>
<organism evidence="1 2">
    <name type="scientific">Ammonicoccus fulvus</name>
    <dbReference type="NCBI Taxonomy" id="3138240"/>
    <lineage>
        <taxon>Bacteria</taxon>
        <taxon>Bacillati</taxon>
        <taxon>Actinomycetota</taxon>
        <taxon>Actinomycetes</taxon>
        <taxon>Propionibacteriales</taxon>
        <taxon>Propionibacteriaceae</taxon>
        <taxon>Ammonicoccus</taxon>
    </lineage>
</organism>
<name>A0ABZ3FSI9_9ACTN</name>
<dbReference type="InterPro" id="IPR029058">
    <property type="entry name" value="AB_hydrolase_fold"/>
</dbReference>
<dbReference type="EMBL" id="CP154795">
    <property type="protein sequence ID" value="XAN09059.1"/>
    <property type="molecule type" value="Genomic_DNA"/>
</dbReference>
<sequence length="251" mass="26715">MSYRSPAEQATLDRLLAADVGTGRLVAYGDHPDQIVEWWGEEGPVVALVHGGYFRAAVDRTHARPMAAAIAQRGYRVALVEYRRIAGEPDASLTDLRILAERLHREGLAVGAWIGHSAGGTLVLLLALKGLGTPALALAPVVDLARNAEAGLGDDAVTEWMDGLPGEIDGYHRVDPAQILSEKGSPDLTTLGIRLLVPMDDTTVPPEHCSDLGLPFVAVPGAHHFDVVDPESEHFGTTLALIREHVTPGTA</sequence>
<reference evidence="1 2" key="1">
    <citation type="submission" date="2024-04" db="EMBL/GenBank/DDBJ databases">
        <title>Isolation of an actinomycete strain from pig manure.</title>
        <authorList>
            <person name="Gong T."/>
            <person name="Yu Z."/>
            <person name="An M."/>
            <person name="Wei C."/>
            <person name="Yang W."/>
            <person name="Liu L."/>
        </authorList>
    </citation>
    <scope>NUCLEOTIDE SEQUENCE [LARGE SCALE GENOMIC DNA]</scope>
    <source>
        <strain evidence="1 2">ZF39</strain>
    </source>
</reference>
<dbReference type="RefSeq" id="WP_425310495.1">
    <property type="nucleotide sequence ID" value="NZ_CP154795.1"/>
</dbReference>